<organism evidence="1 2">
    <name type="scientific">Panicum virgatum</name>
    <name type="common">Blackwell switchgrass</name>
    <dbReference type="NCBI Taxonomy" id="38727"/>
    <lineage>
        <taxon>Eukaryota</taxon>
        <taxon>Viridiplantae</taxon>
        <taxon>Streptophyta</taxon>
        <taxon>Embryophyta</taxon>
        <taxon>Tracheophyta</taxon>
        <taxon>Spermatophyta</taxon>
        <taxon>Magnoliopsida</taxon>
        <taxon>Liliopsida</taxon>
        <taxon>Poales</taxon>
        <taxon>Poaceae</taxon>
        <taxon>PACMAD clade</taxon>
        <taxon>Panicoideae</taxon>
        <taxon>Panicodae</taxon>
        <taxon>Paniceae</taxon>
        <taxon>Panicinae</taxon>
        <taxon>Panicum</taxon>
        <taxon>Panicum sect. Hiantes</taxon>
    </lineage>
</organism>
<dbReference type="EMBL" id="CM029048">
    <property type="protein sequence ID" value="KAG2577523.1"/>
    <property type="molecule type" value="Genomic_DNA"/>
</dbReference>
<reference evidence="1" key="1">
    <citation type="submission" date="2020-05" db="EMBL/GenBank/DDBJ databases">
        <title>WGS assembly of Panicum virgatum.</title>
        <authorList>
            <person name="Lovell J.T."/>
            <person name="Jenkins J."/>
            <person name="Shu S."/>
            <person name="Juenger T.E."/>
            <person name="Schmutz J."/>
        </authorList>
    </citation>
    <scope>NUCLEOTIDE SEQUENCE</scope>
    <source>
        <strain evidence="1">AP13</strain>
    </source>
</reference>
<dbReference type="AlphaFoldDB" id="A0A8T0QXA7"/>
<name>A0A8T0QXA7_PANVG</name>
<proteinExistence type="predicted"/>
<accession>A0A8T0QXA7</accession>
<evidence type="ECO:0000313" key="1">
    <source>
        <dbReference type="EMBL" id="KAG2577523.1"/>
    </source>
</evidence>
<gene>
    <name evidence="1" type="ORF">PVAP13_6NG231003</name>
</gene>
<protein>
    <submittedName>
        <fullName evidence="1">Uncharacterized protein</fullName>
    </submittedName>
</protein>
<comment type="caution">
    <text evidence="1">The sequence shown here is derived from an EMBL/GenBank/DDBJ whole genome shotgun (WGS) entry which is preliminary data.</text>
</comment>
<sequence>MRGLQHRHICTQSDQIKRRFTADGNYSSHSAYQLQFHGSHPDFHWDKIWRLNKCEILPLATPKVEVTDGGQNHQTGRTKQT</sequence>
<evidence type="ECO:0000313" key="2">
    <source>
        <dbReference type="Proteomes" id="UP000823388"/>
    </source>
</evidence>
<dbReference type="Proteomes" id="UP000823388">
    <property type="component" value="Chromosome 6N"/>
</dbReference>
<keyword evidence="2" id="KW-1185">Reference proteome</keyword>